<accession>A0A381NI54</accession>
<organism evidence="1">
    <name type="scientific">marine metagenome</name>
    <dbReference type="NCBI Taxonomy" id="408172"/>
    <lineage>
        <taxon>unclassified sequences</taxon>
        <taxon>metagenomes</taxon>
        <taxon>ecological metagenomes</taxon>
    </lineage>
</organism>
<evidence type="ECO:0000313" key="1">
    <source>
        <dbReference type="EMBL" id="SUZ54211.1"/>
    </source>
</evidence>
<name>A0A381NI54_9ZZZZ</name>
<dbReference type="AlphaFoldDB" id="A0A381NI54"/>
<sequence length="265" mass="29788">MQMRLTFITLVLAYGLALSVEAQPLDYRPPRGPDGNPDMNGIWQALNTAHWDVEPHGAAPSASRELGALSAVPGGLGVVDRGAIPYSSEALARRNENRADRLALDPAVKCYLPGVPRGMYMPFPFQIVQSQEHIMILHEFAGAVRTVYMADQMPAPADSWMGWSNGSWEGDTLVIDTTGFNGMTWLDQSGNFHSEALHVVERITRRSPETLWYEVTLEDPNVYTEPWTMSMPLYRRVEPNAQLLEFRCVEFVEDLIYGHLRKQPQ</sequence>
<protein>
    <submittedName>
        <fullName evidence="1">Uncharacterized protein</fullName>
    </submittedName>
</protein>
<proteinExistence type="predicted"/>
<dbReference type="EMBL" id="UINC01000375">
    <property type="protein sequence ID" value="SUZ54211.1"/>
    <property type="molecule type" value="Genomic_DNA"/>
</dbReference>
<gene>
    <name evidence="1" type="ORF">METZ01_LOCUS7065</name>
</gene>
<reference evidence="1" key="1">
    <citation type="submission" date="2018-05" db="EMBL/GenBank/DDBJ databases">
        <authorList>
            <person name="Lanie J.A."/>
            <person name="Ng W.-L."/>
            <person name="Kazmierczak K.M."/>
            <person name="Andrzejewski T.M."/>
            <person name="Davidsen T.M."/>
            <person name="Wayne K.J."/>
            <person name="Tettelin H."/>
            <person name="Glass J.I."/>
            <person name="Rusch D."/>
            <person name="Podicherti R."/>
            <person name="Tsui H.-C.T."/>
            <person name="Winkler M.E."/>
        </authorList>
    </citation>
    <scope>NUCLEOTIDE SEQUENCE</scope>
</reference>